<evidence type="ECO:0008006" key="5">
    <source>
        <dbReference type="Google" id="ProtNLM"/>
    </source>
</evidence>
<accession>W9QP61</accession>
<dbReference type="EMBL" id="KE343883">
    <property type="protein sequence ID" value="EXB44956.1"/>
    <property type="molecule type" value="Genomic_DNA"/>
</dbReference>
<organism evidence="3 4">
    <name type="scientific">Morus notabilis</name>
    <dbReference type="NCBI Taxonomy" id="981085"/>
    <lineage>
        <taxon>Eukaryota</taxon>
        <taxon>Viridiplantae</taxon>
        <taxon>Streptophyta</taxon>
        <taxon>Embryophyta</taxon>
        <taxon>Tracheophyta</taxon>
        <taxon>Spermatophyta</taxon>
        <taxon>Magnoliopsida</taxon>
        <taxon>eudicotyledons</taxon>
        <taxon>Gunneridae</taxon>
        <taxon>Pentapetalae</taxon>
        <taxon>rosids</taxon>
        <taxon>fabids</taxon>
        <taxon>Rosales</taxon>
        <taxon>Moraceae</taxon>
        <taxon>Moreae</taxon>
        <taxon>Morus</taxon>
    </lineage>
</organism>
<evidence type="ECO:0000256" key="1">
    <source>
        <dbReference type="SAM" id="MobiDB-lite"/>
    </source>
</evidence>
<sequence length="71" mass="7849">MLPEIGGSWGWIVAVGAEFVAACGGAEWLPTRCGAGNVVMFSQLSTVTRGVENERREEERRKLEGRPRRQC</sequence>
<evidence type="ECO:0000256" key="2">
    <source>
        <dbReference type="SAM" id="SignalP"/>
    </source>
</evidence>
<reference evidence="4" key="1">
    <citation type="submission" date="2013-01" db="EMBL/GenBank/DDBJ databases">
        <title>Draft Genome Sequence of a Mulberry Tree, Morus notabilis C.K. Schneid.</title>
        <authorList>
            <person name="He N."/>
            <person name="Zhao S."/>
        </authorList>
    </citation>
    <scope>NUCLEOTIDE SEQUENCE</scope>
</reference>
<evidence type="ECO:0000313" key="4">
    <source>
        <dbReference type="Proteomes" id="UP000030645"/>
    </source>
</evidence>
<dbReference type="AlphaFoldDB" id="W9QP61"/>
<name>W9QP61_9ROSA</name>
<proteinExistence type="predicted"/>
<keyword evidence="2" id="KW-0732">Signal</keyword>
<keyword evidence="4" id="KW-1185">Reference proteome</keyword>
<protein>
    <recommendedName>
        <fullName evidence="5">Secreted protein</fullName>
    </recommendedName>
</protein>
<feature type="chain" id="PRO_5004927963" description="Secreted protein" evidence="2">
    <location>
        <begin position="26"/>
        <end position="71"/>
    </location>
</feature>
<feature type="region of interest" description="Disordered" evidence="1">
    <location>
        <begin position="51"/>
        <end position="71"/>
    </location>
</feature>
<dbReference type="Proteomes" id="UP000030645">
    <property type="component" value="Unassembled WGS sequence"/>
</dbReference>
<feature type="signal peptide" evidence="2">
    <location>
        <begin position="1"/>
        <end position="25"/>
    </location>
</feature>
<evidence type="ECO:0000313" key="3">
    <source>
        <dbReference type="EMBL" id="EXB44956.1"/>
    </source>
</evidence>
<gene>
    <name evidence="3" type="ORF">L484_026545</name>
</gene>